<dbReference type="EMBL" id="WMIB01000017">
    <property type="protein sequence ID" value="MTH54717.1"/>
    <property type="molecule type" value="Genomic_DNA"/>
</dbReference>
<gene>
    <name evidence="2" type="ORF">GKZ89_15040</name>
</gene>
<name>A0A7X2V5E4_9BACI</name>
<protein>
    <recommendedName>
        <fullName evidence="4">Glycosyltransferase RgtA/B/C/D-like domain-containing protein</fullName>
    </recommendedName>
</protein>
<feature type="transmembrane region" description="Helical" evidence="1">
    <location>
        <begin position="166"/>
        <end position="185"/>
    </location>
</feature>
<feature type="transmembrane region" description="Helical" evidence="1">
    <location>
        <begin position="428"/>
        <end position="449"/>
    </location>
</feature>
<sequence>METALQFGLLFLSFAGWGLAAFTVLKMNSAFIPVFLLSAVTVVLFGAGTIHFLPEAAWALYVGGFVALALFLFFAGRGKCALDKKQLLSPGAVFFAVSTIILMILLQGLYFIHYDNFSHWALIVKEMYLMDGLPDDSTVITFQNYPPGTAVFIYYVLKFVGYGESYALMAQGLLVLSGLTALFAFTTWKKPSYIIMTCIAATGLFFLEFHRIYNLLVDFPLAMIAFTPVIIAYYYRTDWKRSIWTTVPILVLLILIKDSGKLFLVINVLFITGMMLSSVWKKEKGWKKTLAPGAAAAVLAGVPILFNLLWGKYTETAYRSSYAENKFAITPSKLFDPEKGSEFIQTLLLKMITTFINWESTGFITFLALSAACVAGLMLFRIYSRSIPRMLIYTFTFLIGAFLLYMTSLYLMYLFLMPEKEAVVLAGFGRYTVTIILYTGAIGMGALLLEWSRIKQPAVKTVSAVIFALLFLTPVYLNYDQTARPELQDTVRAKVKPALERIEEDEKENARILYYSPKSQEDSGYLHFLATYEQLSENHATIKSCSNDVQKKQFRSELKKADYLVIVDHDNSSCLTTASLDADGIYKRDGATFKRLQ</sequence>
<feature type="transmembrane region" description="Helical" evidence="1">
    <location>
        <begin position="292"/>
        <end position="310"/>
    </location>
</feature>
<feature type="transmembrane region" description="Helical" evidence="1">
    <location>
        <begin position="87"/>
        <end position="112"/>
    </location>
</feature>
<evidence type="ECO:0000313" key="2">
    <source>
        <dbReference type="EMBL" id="MTH54717.1"/>
    </source>
</evidence>
<comment type="caution">
    <text evidence="2">The sequence shown here is derived from an EMBL/GenBank/DDBJ whole genome shotgun (WGS) entry which is preliminary data.</text>
</comment>
<dbReference type="AlphaFoldDB" id="A0A7X2V5E4"/>
<feature type="transmembrane region" description="Helical" evidence="1">
    <location>
        <begin position="58"/>
        <end position="75"/>
    </location>
</feature>
<feature type="transmembrane region" description="Helical" evidence="1">
    <location>
        <begin position="215"/>
        <end position="234"/>
    </location>
</feature>
<dbReference type="OrthoDB" id="2787347at2"/>
<feature type="transmembrane region" description="Helical" evidence="1">
    <location>
        <begin position="6"/>
        <end position="25"/>
    </location>
</feature>
<keyword evidence="1" id="KW-0472">Membrane</keyword>
<evidence type="ECO:0000313" key="3">
    <source>
        <dbReference type="Proteomes" id="UP000434639"/>
    </source>
</evidence>
<feature type="transmembrane region" description="Helical" evidence="1">
    <location>
        <begin position="363"/>
        <end position="383"/>
    </location>
</feature>
<organism evidence="2 3">
    <name type="scientific">Metabacillus mangrovi</name>
    <dbReference type="NCBI Taxonomy" id="1491830"/>
    <lineage>
        <taxon>Bacteria</taxon>
        <taxon>Bacillati</taxon>
        <taxon>Bacillota</taxon>
        <taxon>Bacilli</taxon>
        <taxon>Bacillales</taxon>
        <taxon>Bacillaceae</taxon>
        <taxon>Metabacillus</taxon>
    </lineage>
</organism>
<reference evidence="2 3" key="1">
    <citation type="journal article" date="2017" name="Int. J. Syst. Evol. Microbiol.">
        <title>Bacillus mangrovi sp. nov., isolated from a sediment sample from a mangrove forest.</title>
        <authorList>
            <person name="Gupta V."/>
            <person name="Singh P.K."/>
            <person name="Korpole S."/>
            <person name="Tanuku N.R.S."/>
            <person name="Pinnaka A.K."/>
        </authorList>
    </citation>
    <scope>NUCLEOTIDE SEQUENCE [LARGE SCALE GENOMIC DNA]</scope>
    <source>
        <strain evidence="2 3">KCTC 33872</strain>
    </source>
</reference>
<feature type="transmembrane region" description="Helical" evidence="1">
    <location>
        <begin position="192"/>
        <end position="209"/>
    </location>
</feature>
<proteinExistence type="predicted"/>
<feature type="transmembrane region" description="Helical" evidence="1">
    <location>
        <begin position="390"/>
        <end position="416"/>
    </location>
</feature>
<accession>A0A7X2V5E4</accession>
<evidence type="ECO:0000256" key="1">
    <source>
        <dbReference type="SAM" id="Phobius"/>
    </source>
</evidence>
<evidence type="ECO:0008006" key="4">
    <source>
        <dbReference type="Google" id="ProtNLM"/>
    </source>
</evidence>
<feature type="transmembrane region" description="Helical" evidence="1">
    <location>
        <begin position="461"/>
        <end position="479"/>
    </location>
</feature>
<dbReference type="RefSeq" id="WP_155113229.1">
    <property type="nucleotide sequence ID" value="NZ_WMIB01000017.1"/>
</dbReference>
<dbReference type="Proteomes" id="UP000434639">
    <property type="component" value="Unassembled WGS sequence"/>
</dbReference>
<keyword evidence="1" id="KW-1133">Transmembrane helix</keyword>
<feature type="transmembrane region" description="Helical" evidence="1">
    <location>
        <begin position="32"/>
        <end position="52"/>
    </location>
</feature>
<keyword evidence="1" id="KW-0812">Transmembrane</keyword>
<keyword evidence="3" id="KW-1185">Reference proteome</keyword>